<keyword evidence="1" id="KW-0961">Cell wall biogenesis/degradation</keyword>
<comment type="catalytic activity">
    <reaction evidence="1">
        <text>beta-D-GlcNAc-(1-&gt;4)-Mur2Ac(oyl-L-Ala-gamma-D-O-P-Glu-L-Lys-D-Ala-D-Ala)-di-trans,octa-cis-undecaprenyl diphosphate + NH4(+) = beta-D-GlcNAc-(1-&gt;4)-Mur2Ac(oyl-L-Ala-D-isoglutaminyl-L-Lys-D-Ala-D-Ala)-di-trans,octa-cis-undecaprenyl diphosphate + phosphate + H(+)</text>
        <dbReference type="Rhea" id="RHEA:57932"/>
        <dbReference type="ChEBI" id="CHEBI:15378"/>
        <dbReference type="ChEBI" id="CHEBI:28938"/>
        <dbReference type="ChEBI" id="CHEBI:43474"/>
        <dbReference type="ChEBI" id="CHEBI:62233"/>
        <dbReference type="ChEBI" id="CHEBI:143132"/>
    </reaction>
</comment>
<feature type="binding site" evidence="1">
    <location>
        <position position="199"/>
    </location>
    <ligand>
        <name>Zn(2+)</name>
        <dbReference type="ChEBI" id="CHEBI:29105"/>
    </ligand>
</feature>
<keyword evidence="1 3" id="KW-0436">Ligase</keyword>
<name>A0ABP7B0H6_9ACTN</name>
<evidence type="ECO:0000259" key="2">
    <source>
        <dbReference type="Pfam" id="PF08353"/>
    </source>
</evidence>
<feature type="binding site" evidence="1">
    <location>
        <position position="215"/>
    </location>
    <ligand>
        <name>Zn(2+)</name>
        <dbReference type="ChEBI" id="CHEBI:29105"/>
    </ligand>
</feature>
<comment type="subunit">
    <text evidence="1">Forms a heterodimer with GatD.</text>
</comment>
<dbReference type="Gene3D" id="3.40.1190.10">
    <property type="entry name" value="Mur-like, catalytic domain"/>
    <property type="match status" value="1"/>
</dbReference>
<dbReference type="HAMAP" id="MF_02214">
    <property type="entry name" value="Lipid_II_synth_MurT"/>
    <property type="match status" value="1"/>
</dbReference>
<dbReference type="GO" id="GO:0016874">
    <property type="term" value="F:ligase activity"/>
    <property type="evidence" value="ECO:0007669"/>
    <property type="project" value="UniProtKB-KW"/>
</dbReference>
<comment type="catalytic activity">
    <reaction evidence="1">
        <text>beta-D-GlcNAc-(1-&gt;4)-Mur2Ac(oyl-L-Ala-gamma-D-Glu-L-Lys-D-Ala-D-Ala)-di-trans,octa-cis-undecaprenyl diphosphate + ATP = beta-D-GlcNAc-(1-&gt;4)-Mur2Ac(oyl-L-Ala-gamma-D-O-P-Glu-L-Lys-D-Ala-D-Ala)-di-trans,octa-cis-undecaprenyl diphosphate + ADP</text>
        <dbReference type="Rhea" id="RHEA:59488"/>
        <dbReference type="ChEBI" id="CHEBI:30616"/>
        <dbReference type="ChEBI" id="CHEBI:60033"/>
        <dbReference type="ChEBI" id="CHEBI:143132"/>
        <dbReference type="ChEBI" id="CHEBI:456216"/>
    </reaction>
</comment>
<keyword evidence="1" id="KW-0547">Nucleotide-binding</keyword>
<keyword evidence="1" id="KW-0573">Peptidoglycan synthesis</keyword>
<keyword evidence="1" id="KW-0479">Metal-binding</keyword>
<accession>A0ABP7B0H6</accession>
<dbReference type="EC" id="6.3.5.13" evidence="1"/>
<proteinExistence type="inferred from homology"/>
<keyword evidence="4" id="KW-1185">Reference proteome</keyword>
<comment type="caution">
    <text evidence="3">The sequence shown here is derived from an EMBL/GenBank/DDBJ whole genome shotgun (WGS) entry which is preliminary data.</text>
</comment>
<protein>
    <recommendedName>
        <fullName evidence="1">Lipid II isoglutaminyl synthase (glutamine-hydrolyzing) subunit MurT</fullName>
        <ecNumber evidence="1">6.3.5.13</ecNumber>
    </recommendedName>
</protein>
<dbReference type="InterPro" id="IPR013564">
    <property type="entry name" value="MurT_C"/>
</dbReference>
<dbReference type="PANTHER" id="PTHR23135">
    <property type="entry name" value="MUR LIGASE FAMILY MEMBER"/>
    <property type="match status" value="1"/>
</dbReference>
<evidence type="ECO:0000256" key="1">
    <source>
        <dbReference type="HAMAP-Rule" id="MF_02214"/>
    </source>
</evidence>
<keyword evidence="1" id="KW-0862">Zinc</keyword>
<feature type="active site" evidence="1">
    <location>
        <position position="335"/>
    </location>
</feature>
<comment type="pathway">
    <text evidence="1">Cell wall biogenesis; peptidoglycan biosynthesis.</text>
</comment>
<feature type="domain" description="Lipid II isoglutaminyl synthase (glutamine-hydrolyzing) subunit MurT C-terminal" evidence="2">
    <location>
        <begin position="302"/>
        <end position="399"/>
    </location>
</feature>
<sequence length="411" mass="44848">MHMTQLPLRAQLASALGRSAATLSRMTGRGDGSVIGGRVGLLLEPDLLRQLARDRKLALVSATNGKTTTTRLITSALLDVGEVATNAFGANMPAGHVSALSQHKHAPFGVLEVDEKYLPEVLGTTGAGVVCLMNLSRDQMDRAAEIWLLAQKWRKALSGKPTHVIANCDDPLVTWGASTAAKVTWVAGGQRWKEDSWCCPECGGPLDRKDADWACRECTFHRPEPQWAVDDESAIDPRGQRWLLDIQLPGQANRSNAVMALAVADAFGVPVERALPRLREVTSVAGRYTTVERDGRHARLLLAKNPAGWLEAFDVADPQFPIVLSVNAQGPDGRDTSWLWDVDYRILRGRPVFVTGERRLDLALRLDVAGVPFTLCGTFAEALAMQPQGRVDVIANYTAFQQIRSEFGRAE</sequence>
<dbReference type="InterPro" id="IPR036565">
    <property type="entry name" value="Mur-like_cat_sf"/>
</dbReference>
<keyword evidence="1" id="KW-0133">Cell shape</keyword>
<gene>
    <name evidence="1" type="primary">murT</name>
    <name evidence="3" type="ORF">GCM10022224_004330</name>
</gene>
<dbReference type="Pfam" id="PF08353">
    <property type="entry name" value="MurT_C"/>
    <property type="match status" value="1"/>
</dbReference>
<dbReference type="PANTHER" id="PTHR23135:SF7">
    <property type="entry name" value="LIPID II ISOGLUTAMINYL SYNTHASE (GLUTAMINE-HYDROLYZING) SUBUNIT MURT"/>
    <property type="match status" value="1"/>
</dbReference>
<comment type="function">
    <text evidence="1">The lipid II isoglutaminyl synthase complex catalyzes the formation of alpha-D-isoglutamine in the cell wall lipid II stem peptide. The MurT subunit catalyzes the ATP-dependent amidation of D-glutamate residue of lipid II, converting it to an isoglutamine residue.</text>
</comment>
<comment type="catalytic activity">
    <reaction evidence="1">
        <text>beta-D-GlcNAc-(1-&gt;4)-Mur2Ac(oyl-L-Ala-gamma-D-Glu-L-Lys-D-Ala-D-Ala)-di-trans,octa-cis-undecaprenyl diphosphate + L-glutamine + ATP + H2O = beta-D-GlcNAc-(1-&gt;4)-Mur2Ac(oyl-L-Ala-D-isoglutaminyl-L-Lys-D-Ala-D-Ala)-di-trans,octa-cis-undecaprenyl diphosphate + L-glutamate + ADP + phosphate + H(+)</text>
        <dbReference type="Rhea" id="RHEA:57928"/>
        <dbReference type="ChEBI" id="CHEBI:15377"/>
        <dbReference type="ChEBI" id="CHEBI:15378"/>
        <dbReference type="ChEBI" id="CHEBI:29985"/>
        <dbReference type="ChEBI" id="CHEBI:30616"/>
        <dbReference type="ChEBI" id="CHEBI:43474"/>
        <dbReference type="ChEBI" id="CHEBI:58359"/>
        <dbReference type="ChEBI" id="CHEBI:60033"/>
        <dbReference type="ChEBI" id="CHEBI:62233"/>
        <dbReference type="ChEBI" id="CHEBI:456216"/>
        <dbReference type="EC" id="6.3.5.13"/>
    </reaction>
</comment>
<dbReference type="InterPro" id="IPR043703">
    <property type="entry name" value="Lipid_II_synth_MurT"/>
</dbReference>
<dbReference type="SUPFAM" id="SSF53623">
    <property type="entry name" value="MurD-like peptide ligases, catalytic domain"/>
    <property type="match status" value="1"/>
</dbReference>
<reference evidence="4" key="1">
    <citation type="journal article" date="2019" name="Int. J. Syst. Evol. Microbiol.">
        <title>The Global Catalogue of Microorganisms (GCM) 10K type strain sequencing project: providing services to taxonomists for standard genome sequencing and annotation.</title>
        <authorList>
            <consortium name="The Broad Institute Genomics Platform"/>
            <consortium name="The Broad Institute Genome Sequencing Center for Infectious Disease"/>
            <person name="Wu L."/>
            <person name="Ma J."/>
        </authorList>
    </citation>
    <scope>NUCLEOTIDE SEQUENCE [LARGE SCALE GENOMIC DNA]</scope>
    <source>
        <strain evidence="4">JCM 16904</strain>
    </source>
</reference>
<organism evidence="3 4">
    <name type="scientific">Nonomuraea antimicrobica</name>
    <dbReference type="NCBI Taxonomy" id="561173"/>
    <lineage>
        <taxon>Bacteria</taxon>
        <taxon>Bacillati</taxon>
        <taxon>Actinomycetota</taxon>
        <taxon>Actinomycetes</taxon>
        <taxon>Streptosporangiales</taxon>
        <taxon>Streptosporangiaceae</taxon>
        <taxon>Nonomuraea</taxon>
    </lineage>
</organism>
<evidence type="ECO:0000313" key="4">
    <source>
        <dbReference type="Proteomes" id="UP001500902"/>
    </source>
</evidence>
<evidence type="ECO:0000313" key="3">
    <source>
        <dbReference type="EMBL" id="GAA3644938.1"/>
    </source>
</evidence>
<keyword evidence="1" id="KW-0067">ATP-binding</keyword>
<dbReference type="EMBL" id="BAAAZP010000008">
    <property type="protein sequence ID" value="GAA3644938.1"/>
    <property type="molecule type" value="Genomic_DNA"/>
</dbReference>
<feature type="binding site" evidence="1">
    <location>
        <position position="218"/>
    </location>
    <ligand>
        <name>Zn(2+)</name>
        <dbReference type="ChEBI" id="CHEBI:29105"/>
    </ligand>
</feature>
<comment type="similarity">
    <text evidence="1">Belongs to the MurCDEF family. MurT subfamily.</text>
</comment>
<feature type="binding site" evidence="1">
    <location>
        <position position="202"/>
    </location>
    <ligand>
        <name>Zn(2+)</name>
        <dbReference type="ChEBI" id="CHEBI:29105"/>
    </ligand>
</feature>
<dbReference type="Proteomes" id="UP001500902">
    <property type="component" value="Unassembled WGS sequence"/>
</dbReference>